<accession>A0A7W6JQU7</accession>
<evidence type="ECO:0000259" key="9">
    <source>
        <dbReference type="Pfam" id="PF01648"/>
    </source>
</evidence>
<comment type="cofactor">
    <cofactor evidence="8">
        <name>Mg(2+)</name>
        <dbReference type="ChEBI" id="CHEBI:18420"/>
    </cofactor>
</comment>
<feature type="binding site" evidence="8">
    <location>
        <position position="59"/>
    </location>
    <ligand>
        <name>Mg(2+)</name>
        <dbReference type="ChEBI" id="CHEBI:18420"/>
    </ligand>
</feature>
<dbReference type="GO" id="GO:0008897">
    <property type="term" value="F:holo-[acyl-carrier-protein] synthase activity"/>
    <property type="evidence" value="ECO:0007669"/>
    <property type="project" value="UniProtKB-UniRule"/>
</dbReference>
<dbReference type="GO" id="GO:0006633">
    <property type="term" value="P:fatty acid biosynthetic process"/>
    <property type="evidence" value="ECO:0007669"/>
    <property type="project" value="UniProtKB-UniRule"/>
</dbReference>
<dbReference type="Gene3D" id="3.90.470.20">
    <property type="entry name" value="4'-phosphopantetheinyl transferase domain"/>
    <property type="match status" value="1"/>
</dbReference>
<keyword evidence="5 8" id="KW-0460">Magnesium</keyword>
<dbReference type="AlphaFoldDB" id="A0A7W6JQU7"/>
<keyword evidence="7 8" id="KW-0275">Fatty acid biosynthesis</keyword>
<keyword evidence="4 8" id="KW-0276">Fatty acid metabolism</keyword>
<comment type="caution">
    <text evidence="10">The sequence shown here is derived from an EMBL/GenBank/DDBJ whole genome shotgun (WGS) entry which is preliminary data.</text>
</comment>
<dbReference type="GO" id="GO:0005737">
    <property type="term" value="C:cytoplasm"/>
    <property type="evidence" value="ECO:0007669"/>
    <property type="project" value="UniProtKB-SubCell"/>
</dbReference>
<keyword evidence="11" id="KW-1185">Reference proteome</keyword>
<keyword evidence="8" id="KW-0963">Cytoplasm</keyword>
<name>A0A7W6JQU7_9SPHN</name>
<evidence type="ECO:0000256" key="4">
    <source>
        <dbReference type="ARBA" id="ARBA00022832"/>
    </source>
</evidence>
<gene>
    <name evidence="8" type="primary">acpS</name>
    <name evidence="10" type="ORF">GGR46_000348</name>
</gene>
<reference evidence="10 11" key="1">
    <citation type="submission" date="2020-08" db="EMBL/GenBank/DDBJ databases">
        <title>Genomic Encyclopedia of Type Strains, Phase IV (KMG-IV): sequencing the most valuable type-strain genomes for metagenomic binning, comparative biology and taxonomic classification.</title>
        <authorList>
            <person name="Goeker M."/>
        </authorList>
    </citation>
    <scope>NUCLEOTIDE SEQUENCE [LARGE SCALE GENOMIC DNA]</scope>
    <source>
        <strain evidence="10 11">DSM 101806</strain>
    </source>
</reference>
<feature type="domain" description="4'-phosphopantetheinyl transferase" evidence="9">
    <location>
        <begin position="4"/>
        <end position="90"/>
    </location>
</feature>
<evidence type="ECO:0000256" key="7">
    <source>
        <dbReference type="ARBA" id="ARBA00023160"/>
    </source>
</evidence>
<dbReference type="NCBIfam" id="TIGR00516">
    <property type="entry name" value="acpS"/>
    <property type="match status" value="1"/>
</dbReference>
<evidence type="ECO:0000256" key="3">
    <source>
        <dbReference type="ARBA" id="ARBA00022723"/>
    </source>
</evidence>
<dbReference type="InterPro" id="IPR008278">
    <property type="entry name" value="4-PPantetheinyl_Trfase_dom"/>
</dbReference>
<organism evidence="10 11">
    <name type="scientific">Sphingomonas kyeonggiensis</name>
    <dbReference type="NCBI Taxonomy" id="1268553"/>
    <lineage>
        <taxon>Bacteria</taxon>
        <taxon>Pseudomonadati</taxon>
        <taxon>Pseudomonadota</taxon>
        <taxon>Alphaproteobacteria</taxon>
        <taxon>Sphingomonadales</taxon>
        <taxon>Sphingomonadaceae</taxon>
        <taxon>Sphingomonas</taxon>
    </lineage>
</organism>
<dbReference type="EC" id="2.7.8.7" evidence="8"/>
<evidence type="ECO:0000313" key="10">
    <source>
        <dbReference type="EMBL" id="MBB4096815.1"/>
    </source>
</evidence>
<comment type="catalytic activity">
    <reaction evidence="8">
        <text>apo-[ACP] + CoA = holo-[ACP] + adenosine 3',5'-bisphosphate + H(+)</text>
        <dbReference type="Rhea" id="RHEA:12068"/>
        <dbReference type="Rhea" id="RHEA-COMP:9685"/>
        <dbReference type="Rhea" id="RHEA-COMP:9690"/>
        <dbReference type="ChEBI" id="CHEBI:15378"/>
        <dbReference type="ChEBI" id="CHEBI:29999"/>
        <dbReference type="ChEBI" id="CHEBI:57287"/>
        <dbReference type="ChEBI" id="CHEBI:58343"/>
        <dbReference type="ChEBI" id="CHEBI:64479"/>
        <dbReference type="EC" id="2.7.8.7"/>
    </reaction>
</comment>
<dbReference type="EMBL" id="JACIEH010000001">
    <property type="protein sequence ID" value="MBB4096815.1"/>
    <property type="molecule type" value="Genomic_DNA"/>
</dbReference>
<sequence>MLIGIGADILQIERFRRSLARFGRGYLEEVFSEEELARSRVAANLTEASFYARAFCAKEACAKALGTGIDETVDWYDISVDQSTSPATITLSGGAITRLAALTPTGFQSVISLDLGSKNGLAQACVMISVVQTGQ</sequence>
<dbReference type="InterPro" id="IPR002582">
    <property type="entry name" value="ACPS"/>
</dbReference>
<keyword evidence="6 8" id="KW-0443">Lipid metabolism</keyword>
<dbReference type="SUPFAM" id="SSF56214">
    <property type="entry name" value="4'-phosphopantetheinyl transferase"/>
    <property type="match status" value="1"/>
</dbReference>
<comment type="function">
    <text evidence="8">Transfers the 4'-phosphopantetheine moiety from coenzyme A to a Ser of acyl-carrier-protein.</text>
</comment>
<evidence type="ECO:0000256" key="8">
    <source>
        <dbReference type="HAMAP-Rule" id="MF_00101"/>
    </source>
</evidence>
<evidence type="ECO:0000256" key="1">
    <source>
        <dbReference type="ARBA" id="ARBA00022516"/>
    </source>
</evidence>
<protein>
    <recommendedName>
        <fullName evidence="8">Holo-[acyl-carrier-protein] synthase</fullName>
        <shortName evidence="8">Holo-ACP synthase</shortName>
        <ecNumber evidence="8">2.7.8.7</ecNumber>
    </recommendedName>
    <alternativeName>
        <fullName evidence="8">4'-phosphopantetheinyl transferase AcpS</fullName>
    </alternativeName>
</protein>
<keyword evidence="1 8" id="KW-0444">Lipid biosynthesis</keyword>
<comment type="subcellular location">
    <subcellularLocation>
        <location evidence="8">Cytoplasm</location>
    </subcellularLocation>
</comment>
<proteinExistence type="inferred from homology"/>
<feature type="binding site" evidence="8">
    <location>
        <position position="8"/>
    </location>
    <ligand>
        <name>Mg(2+)</name>
        <dbReference type="ChEBI" id="CHEBI:18420"/>
    </ligand>
</feature>
<dbReference type="GO" id="GO:0000287">
    <property type="term" value="F:magnesium ion binding"/>
    <property type="evidence" value="ECO:0007669"/>
    <property type="project" value="UniProtKB-UniRule"/>
</dbReference>
<evidence type="ECO:0000256" key="2">
    <source>
        <dbReference type="ARBA" id="ARBA00022679"/>
    </source>
</evidence>
<dbReference type="Proteomes" id="UP000557392">
    <property type="component" value="Unassembled WGS sequence"/>
</dbReference>
<evidence type="ECO:0000313" key="11">
    <source>
        <dbReference type="Proteomes" id="UP000557392"/>
    </source>
</evidence>
<keyword evidence="3 8" id="KW-0479">Metal-binding</keyword>
<keyword evidence="2 8" id="KW-0808">Transferase</keyword>
<comment type="similarity">
    <text evidence="8">Belongs to the P-Pant transferase superfamily. AcpS family.</text>
</comment>
<dbReference type="InterPro" id="IPR037143">
    <property type="entry name" value="4-PPantetheinyl_Trfase_dom_sf"/>
</dbReference>
<evidence type="ECO:0000256" key="6">
    <source>
        <dbReference type="ARBA" id="ARBA00023098"/>
    </source>
</evidence>
<evidence type="ECO:0000256" key="5">
    <source>
        <dbReference type="ARBA" id="ARBA00022842"/>
    </source>
</evidence>
<dbReference type="InterPro" id="IPR004568">
    <property type="entry name" value="Ppantetheine-prot_Trfase_dom"/>
</dbReference>
<dbReference type="HAMAP" id="MF_00101">
    <property type="entry name" value="AcpS"/>
    <property type="match status" value="1"/>
</dbReference>
<dbReference type="Pfam" id="PF01648">
    <property type="entry name" value="ACPS"/>
    <property type="match status" value="1"/>
</dbReference>
<dbReference type="NCBIfam" id="TIGR00556">
    <property type="entry name" value="pantethn_trn"/>
    <property type="match status" value="1"/>
</dbReference>
<dbReference type="RefSeq" id="WP_183993987.1">
    <property type="nucleotide sequence ID" value="NZ_JACIEH010000001.1"/>
</dbReference>